<evidence type="ECO:0000256" key="11">
    <source>
        <dbReference type="ARBA" id="ARBA00025614"/>
    </source>
</evidence>
<dbReference type="eggNOG" id="COG0711">
    <property type="taxonomic scope" value="Bacteria"/>
</dbReference>
<evidence type="ECO:0000256" key="3">
    <source>
        <dbReference type="ARBA" id="ARBA00022547"/>
    </source>
</evidence>
<evidence type="ECO:0000256" key="2">
    <source>
        <dbReference type="ARBA" id="ARBA00022448"/>
    </source>
</evidence>
<dbReference type="GO" id="GO:0005886">
    <property type="term" value="C:plasma membrane"/>
    <property type="evidence" value="ECO:0007669"/>
    <property type="project" value="UniProtKB-SubCell"/>
</dbReference>
<proteinExistence type="inferred from homology"/>
<dbReference type="GO" id="GO:0046933">
    <property type="term" value="F:proton-transporting ATP synthase activity, rotational mechanism"/>
    <property type="evidence" value="ECO:0007669"/>
    <property type="project" value="UniProtKB-UniRule"/>
</dbReference>
<dbReference type="GO" id="GO:0046961">
    <property type="term" value="F:proton-transporting ATPase activity, rotational mechanism"/>
    <property type="evidence" value="ECO:0007669"/>
    <property type="project" value="TreeGrafter"/>
</dbReference>
<comment type="subcellular location">
    <subcellularLocation>
        <location evidence="13">Cell membrane</location>
        <topology evidence="13">Single-pass membrane protein</topology>
    </subcellularLocation>
    <subcellularLocation>
        <location evidence="12">Endomembrane system</location>
        <topology evidence="12">Single-pass membrane protein</topology>
    </subcellularLocation>
</comment>
<dbReference type="Pfam" id="PF00430">
    <property type="entry name" value="ATP-synt_B"/>
    <property type="match status" value="1"/>
</dbReference>
<dbReference type="PANTHER" id="PTHR33445">
    <property type="entry name" value="ATP SYNTHASE SUBUNIT B', CHLOROPLASTIC"/>
    <property type="match status" value="1"/>
</dbReference>
<comment type="function">
    <text evidence="10 13">F(1)F(0) ATP synthase produces ATP from ADP in the presence of a proton or sodium gradient. F-type ATPases consist of two structural domains, F(1) containing the extramembraneous catalytic core and F(0) containing the membrane proton channel, linked together by a central stalk and a peripheral stalk. During catalysis, ATP synthesis in the catalytic domain of F(1) is coupled via a rotary mechanism of the central stalk subunits to proton translocation.</text>
</comment>
<dbReference type="AlphaFoldDB" id="W1RT65"/>
<keyword evidence="8 13" id="KW-0472">Membrane</keyword>
<reference evidence="15 16" key="1">
    <citation type="journal article" date="2014" name="Genome Announc.">
        <title>Draft Genome Sequence of Marinomonas sp. Strain D104, a Polycyclic Aromatic Hydrocarbon-Degrading Bacterium from the Deep-Sea Sediment of the Arctic Ocean.</title>
        <authorList>
            <person name="Dong C."/>
            <person name="Bai X."/>
            <person name="Lai Q."/>
            <person name="Xie Y."/>
            <person name="Chen X."/>
            <person name="Shao Z."/>
        </authorList>
    </citation>
    <scope>NUCLEOTIDE SEQUENCE [LARGE SCALE GENOMIC DNA]</scope>
    <source>
        <strain evidence="15 16">D104</strain>
    </source>
</reference>
<evidence type="ECO:0000313" key="16">
    <source>
        <dbReference type="Proteomes" id="UP000018857"/>
    </source>
</evidence>
<evidence type="ECO:0000256" key="1">
    <source>
        <dbReference type="ARBA" id="ARBA00005513"/>
    </source>
</evidence>
<evidence type="ECO:0000256" key="4">
    <source>
        <dbReference type="ARBA" id="ARBA00022692"/>
    </source>
</evidence>
<comment type="caution">
    <text evidence="15">The sequence shown here is derived from an EMBL/GenBank/DDBJ whole genome shotgun (WGS) entry which is preliminary data.</text>
</comment>
<evidence type="ECO:0000256" key="13">
    <source>
        <dbReference type="HAMAP-Rule" id="MF_01398"/>
    </source>
</evidence>
<evidence type="ECO:0000256" key="10">
    <source>
        <dbReference type="ARBA" id="ARBA00025198"/>
    </source>
</evidence>
<evidence type="ECO:0000256" key="9">
    <source>
        <dbReference type="ARBA" id="ARBA00023310"/>
    </source>
</evidence>
<organism evidence="15 16">
    <name type="scientific">Marinomonas profundimaris</name>
    <dbReference type="NCBI Taxonomy" id="1208321"/>
    <lineage>
        <taxon>Bacteria</taxon>
        <taxon>Pseudomonadati</taxon>
        <taxon>Pseudomonadota</taxon>
        <taxon>Gammaproteobacteria</taxon>
        <taxon>Oceanospirillales</taxon>
        <taxon>Oceanospirillaceae</taxon>
        <taxon>Marinomonas</taxon>
    </lineage>
</organism>
<dbReference type="HAMAP" id="MF_01398">
    <property type="entry name" value="ATP_synth_b_bprime"/>
    <property type="match status" value="1"/>
</dbReference>
<sequence length="274" mass="30656">MLIDWFTVIAQLINFLVLVWLLKRFLYHPILDAIDAREKRIADELADAYEKRAEAEKQREAFQQKNADFIAHRATSMANVTAEAKAEKIRLLDLVRQESDALRSKLSLALKSEQLTLQDSLTQKTQEEVFLIVRKALKDLAETSLESSMARVFIARLAALKDEDKVSLTSTFESASQPLIVHTAFDFPEAERSLIKAALQDMLGASADIDFASDPNVISGIEVNVGGQKIAWSIADYLAILTKHVNQVMQLHDESRDKDQAIDGEGQGGHEIHV</sequence>
<feature type="coiled-coil region" evidence="14">
    <location>
        <begin position="38"/>
        <end position="65"/>
    </location>
</feature>
<evidence type="ECO:0000256" key="6">
    <source>
        <dbReference type="ARBA" id="ARBA00022989"/>
    </source>
</evidence>
<dbReference type="RefSeq" id="WP_024024961.1">
    <property type="nucleotide sequence ID" value="NZ_AYOZ01000045.1"/>
</dbReference>
<dbReference type="GO" id="GO:0045259">
    <property type="term" value="C:proton-transporting ATP synthase complex"/>
    <property type="evidence" value="ECO:0007669"/>
    <property type="project" value="UniProtKB-KW"/>
</dbReference>
<keyword evidence="9 13" id="KW-0066">ATP synthesis</keyword>
<accession>W1RT65</accession>
<evidence type="ECO:0000256" key="14">
    <source>
        <dbReference type="SAM" id="Coils"/>
    </source>
</evidence>
<dbReference type="GO" id="GO:0012505">
    <property type="term" value="C:endomembrane system"/>
    <property type="evidence" value="ECO:0007669"/>
    <property type="project" value="UniProtKB-SubCell"/>
</dbReference>
<dbReference type="OrthoDB" id="466272at2"/>
<dbReference type="NCBIfam" id="TIGR03321">
    <property type="entry name" value="alt_F1F0_F0_B"/>
    <property type="match status" value="1"/>
</dbReference>
<evidence type="ECO:0000256" key="7">
    <source>
        <dbReference type="ARBA" id="ARBA00023065"/>
    </source>
</evidence>
<dbReference type="InterPro" id="IPR000711">
    <property type="entry name" value="ATPase_OSCP/dsu"/>
</dbReference>
<evidence type="ECO:0000256" key="12">
    <source>
        <dbReference type="ARBA" id="ARBA00037847"/>
    </source>
</evidence>
<dbReference type="InterPro" id="IPR002146">
    <property type="entry name" value="ATP_synth_b/b'su_bac/chlpt"/>
</dbReference>
<keyword evidence="5 13" id="KW-0375">Hydrogen ion transport</keyword>
<keyword evidence="7 13" id="KW-0406">Ion transport</keyword>
<keyword evidence="14" id="KW-0175">Coiled coil</keyword>
<feature type="transmembrane region" description="Helical" evidence="13">
    <location>
        <begin position="6"/>
        <end position="22"/>
    </location>
</feature>
<keyword evidence="3 13" id="KW-0138">CF(0)</keyword>
<comment type="subunit">
    <text evidence="13">F-type ATPases have 2 components, F(1) - the catalytic core - and F(0) - the membrane proton channel. F(1) has five subunits: alpha(3), beta(3), gamma(1), delta(1), epsilon(1). F(0) has three main subunits: a(1), b(2) and c(10-14). The alpha and beta chains form an alternating ring which encloses part of the gamma chain. F(1) is attached to F(0) by a central stalk formed by the gamma and epsilon chains, while a peripheral stalk is formed by the delta and b chains.</text>
</comment>
<dbReference type="PATRIC" id="fig|1208321.3.peg.2903"/>
<keyword evidence="6 13" id="KW-1133">Transmembrane helix</keyword>
<keyword evidence="13" id="KW-1003">Cell membrane</keyword>
<protein>
    <recommendedName>
        <fullName evidence="13">ATP synthase subunit b</fullName>
    </recommendedName>
    <alternativeName>
        <fullName evidence="13">ATP synthase F(0) sector subunit b</fullName>
    </alternativeName>
    <alternativeName>
        <fullName evidence="13">ATPase subunit I</fullName>
    </alternativeName>
    <alternativeName>
        <fullName evidence="13">F-type ATPase subunit b</fullName>
        <shortName evidence="13">F-ATPase subunit b</shortName>
    </alternativeName>
</protein>
<keyword evidence="16" id="KW-1185">Reference proteome</keyword>
<keyword evidence="2 13" id="KW-0813">Transport</keyword>
<name>W1RT65_9GAMM</name>
<evidence type="ECO:0000256" key="8">
    <source>
        <dbReference type="ARBA" id="ARBA00023136"/>
    </source>
</evidence>
<evidence type="ECO:0000313" key="15">
    <source>
        <dbReference type="EMBL" id="ETI58794.1"/>
    </source>
</evidence>
<dbReference type="Pfam" id="PF00213">
    <property type="entry name" value="OSCP"/>
    <property type="match status" value="1"/>
</dbReference>
<comment type="function">
    <text evidence="11">Component of the F(0) channel, it forms part of the peripheral stalk, linking F(1) to F(0). The b'-subunit is a diverged and duplicated form of b found in plants and photosynthetic bacteria.</text>
</comment>
<keyword evidence="4 13" id="KW-0812">Transmembrane</keyword>
<evidence type="ECO:0000256" key="5">
    <source>
        <dbReference type="ARBA" id="ARBA00022781"/>
    </source>
</evidence>
<dbReference type="CDD" id="cd06503">
    <property type="entry name" value="ATP-synt_Fo_b"/>
    <property type="match status" value="1"/>
</dbReference>
<dbReference type="EMBL" id="AYOZ01000045">
    <property type="protein sequence ID" value="ETI58794.1"/>
    <property type="molecule type" value="Genomic_DNA"/>
</dbReference>
<comment type="similarity">
    <text evidence="1 13">Belongs to the ATPase B chain family.</text>
</comment>
<dbReference type="InterPro" id="IPR017707">
    <property type="entry name" value="Alt_ATP_synth_F0_bsu"/>
</dbReference>
<dbReference type="STRING" id="1208321.D104_14550"/>
<dbReference type="InterPro" id="IPR050059">
    <property type="entry name" value="ATP_synthase_B_chain"/>
</dbReference>
<dbReference type="Proteomes" id="UP000018857">
    <property type="component" value="Unassembled WGS sequence"/>
</dbReference>
<gene>
    <name evidence="13" type="primary">atpF</name>
    <name evidence="15" type="ORF">D104_14550</name>
</gene>
<dbReference type="PANTHER" id="PTHR33445:SF2">
    <property type="entry name" value="ATP SYNTHASE SUBUNIT B', CHLOROPLASTIC"/>
    <property type="match status" value="1"/>
</dbReference>